<proteinExistence type="predicted"/>
<dbReference type="Gene3D" id="2.40.420.20">
    <property type="match status" value="1"/>
</dbReference>
<dbReference type="SUPFAM" id="SSF47090">
    <property type="entry name" value="PGBD-like"/>
    <property type="match status" value="1"/>
</dbReference>
<protein>
    <submittedName>
        <fullName evidence="2">Peptidoglycan-binding protein</fullName>
    </submittedName>
</protein>
<dbReference type="Gene3D" id="1.10.101.10">
    <property type="entry name" value="PGBD-like superfamily/PGBD"/>
    <property type="match status" value="1"/>
</dbReference>
<feature type="domain" description="Peptidoglycan binding-like" evidence="1">
    <location>
        <begin position="142"/>
        <end position="189"/>
    </location>
</feature>
<dbReference type="RefSeq" id="WP_253761939.1">
    <property type="nucleotide sequence ID" value="NZ_JAMZDZ010000001.1"/>
</dbReference>
<dbReference type="InterPro" id="IPR002477">
    <property type="entry name" value="Peptidoglycan-bd-like"/>
</dbReference>
<evidence type="ECO:0000259" key="1">
    <source>
        <dbReference type="Pfam" id="PF01471"/>
    </source>
</evidence>
<evidence type="ECO:0000313" key="2">
    <source>
        <dbReference type="EMBL" id="MFC4133861.1"/>
    </source>
</evidence>
<dbReference type="InterPro" id="IPR036366">
    <property type="entry name" value="PGBDSf"/>
</dbReference>
<dbReference type="Proteomes" id="UP001595816">
    <property type="component" value="Unassembled WGS sequence"/>
</dbReference>
<keyword evidence="3" id="KW-1185">Reference proteome</keyword>
<name>A0ABV8LS83_9ACTN</name>
<comment type="caution">
    <text evidence="2">The sequence shown here is derived from an EMBL/GenBank/DDBJ whole genome shotgun (WGS) entry which is preliminary data.</text>
</comment>
<sequence>MRSAHRPVVRVGGGDVAAQLVNRRTRTAVATGAIALVAGAATAAAVGIGDSGPAERTAGDLPPQTAQVTRQTLQDSVEVIGDLGYGVADTAPGWIGGVVTRVPATGAVISRGQAVYRVDDRPVVLLYGTVAAYRAVGPGTVGKDVRQLETNLKALGYQGFDVDDRYSASTAAAVRRWQRALGLTQTGRVELGQVLYAAGPIRIDTVTAGVNQPTGGGQPVLTYTGIGRTITVRLEVTEQRLARVGVPVSVRMPDGTQTPGRVDRVATVVDQPTTGDAAPTTMIEVVVSLRDASAARGVEAAVVTVGFTAAEHANVLTVPIAALVALAEGGYGVEVVDGSATRYLPVRPGLFAHGRVEVTGDGLTAGMTVGMPG</sequence>
<dbReference type="InterPro" id="IPR036365">
    <property type="entry name" value="PGBD-like_sf"/>
</dbReference>
<accession>A0ABV8LS83</accession>
<dbReference type="EMBL" id="JBHSAY010000015">
    <property type="protein sequence ID" value="MFC4133861.1"/>
    <property type="molecule type" value="Genomic_DNA"/>
</dbReference>
<evidence type="ECO:0000313" key="3">
    <source>
        <dbReference type="Proteomes" id="UP001595816"/>
    </source>
</evidence>
<dbReference type="Pfam" id="PF01471">
    <property type="entry name" value="PG_binding_1"/>
    <property type="match status" value="1"/>
</dbReference>
<gene>
    <name evidence="2" type="ORF">ACFOZ4_24880</name>
</gene>
<reference evidence="3" key="1">
    <citation type="journal article" date="2019" name="Int. J. Syst. Evol. Microbiol.">
        <title>The Global Catalogue of Microorganisms (GCM) 10K type strain sequencing project: providing services to taxonomists for standard genome sequencing and annotation.</title>
        <authorList>
            <consortium name="The Broad Institute Genomics Platform"/>
            <consortium name="The Broad Institute Genome Sequencing Center for Infectious Disease"/>
            <person name="Wu L."/>
            <person name="Ma J."/>
        </authorList>
    </citation>
    <scope>NUCLEOTIDE SEQUENCE [LARGE SCALE GENOMIC DNA]</scope>
    <source>
        <strain evidence="3">CGMCC 4.7289</strain>
    </source>
</reference>
<organism evidence="2 3">
    <name type="scientific">Hamadaea flava</name>
    <dbReference type="NCBI Taxonomy" id="1742688"/>
    <lineage>
        <taxon>Bacteria</taxon>
        <taxon>Bacillati</taxon>
        <taxon>Actinomycetota</taxon>
        <taxon>Actinomycetes</taxon>
        <taxon>Micromonosporales</taxon>
        <taxon>Micromonosporaceae</taxon>
        <taxon>Hamadaea</taxon>
    </lineage>
</organism>